<feature type="domain" description="Nitrile hydratase alpha/Thiocyanate hydrolase gamma" evidence="2">
    <location>
        <begin position="124"/>
        <end position="185"/>
    </location>
</feature>
<reference evidence="3" key="1">
    <citation type="journal article" date="2021" name="Microb. Physiol.">
        <title>Proteogenomic Insights into the Physiology of Marine, Sulfate-Reducing, Filamentous Desulfonema limicola and Desulfonema magnum.</title>
        <authorList>
            <person name="Schnaars V."/>
            <person name="Wohlbrand L."/>
            <person name="Scheve S."/>
            <person name="Hinrichs C."/>
            <person name="Reinhardt R."/>
            <person name="Rabus R."/>
        </authorList>
    </citation>
    <scope>NUCLEOTIDE SEQUENCE</scope>
    <source>
        <strain evidence="3">4be13</strain>
    </source>
</reference>
<dbReference type="InterPro" id="IPR004232">
    <property type="entry name" value="CN_Hdrtase_a/SCN_Hdrlase_g"/>
</dbReference>
<evidence type="ECO:0000313" key="3">
    <source>
        <dbReference type="EMBL" id="QTA85226.1"/>
    </source>
</evidence>
<dbReference type="EMBL" id="CP061800">
    <property type="protein sequence ID" value="QTA85226.1"/>
    <property type="molecule type" value="Genomic_DNA"/>
</dbReference>
<evidence type="ECO:0000259" key="2">
    <source>
        <dbReference type="Pfam" id="PF02979"/>
    </source>
</evidence>
<dbReference type="Pfam" id="PF02979">
    <property type="entry name" value="NHase_alpha"/>
    <property type="match status" value="1"/>
</dbReference>
<sequence length="218" mass="23910">MKSGLTHQQDMMEKIITRAWTDDAFKAAVLDNPKGVLEREFGYTVPESVRIEAVEETALTRYLVLPVGGNRPDEFLFPGSDREMSRRDMLKTACAAAGKTLALAAGISAWFSLSDLITRRALADDQFRRELTLGPKKTLKRELGLDVPDAVKVRTLEDTAAERHLVLPCRSAADEGELSDDDLETVAAGGKSSCGANQMVPGRVINASSSIKCRRRRC</sequence>
<name>A0A975GKX2_9BACT</name>
<dbReference type="RefSeq" id="WP_207681367.1">
    <property type="nucleotide sequence ID" value="NZ_CP061800.1"/>
</dbReference>
<dbReference type="KEGG" id="dmm:dnm_012310"/>
<dbReference type="InterPro" id="IPR022513">
    <property type="entry name" value="TOMM_pelo"/>
</dbReference>
<dbReference type="NCBIfam" id="TIGR03793">
    <property type="entry name" value="leader_NHLP"/>
    <property type="match status" value="2"/>
</dbReference>
<keyword evidence="1" id="KW-0479">Metal-binding</keyword>
<proteinExistence type="predicted"/>
<keyword evidence="4" id="KW-1185">Reference proteome</keyword>
<dbReference type="InterPro" id="IPR036648">
    <property type="entry name" value="CN_Hdrase_a/SCN_Hdrase_g_sf"/>
</dbReference>
<organism evidence="3 4">
    <name type="scientific">Desulfonema magnum</name>
    <dbReference type="NCBI Taxonomy" id="45655"/>
    <lineage>
        <taxon>Bacteria</taxon>
        <taxon>Pseudomonadati</taxon>
        <taxon>Thermodesulfobacteriota</taxon>
        <taxon>Desulfobacteria</taxon>
        <taxon>Desulfobacterales</taxon>
        <taxon>Desulfococcaceae</taxon>
        <taxon>Desulfonema</taxon>
    </lineage>
</organism>
<dbReference type="Gene3D" id="3.90.330.10">
    <property type="entry name" value="Nitrile hydratase alpha /Thiocyanate hydrolase gamma"/>
    <property type="match status" value="2"/>
</dbReference>
<dbReference type="SUPFAM" id="SSF56209">
    <property type="entry name" value="Nitrile hydratase alpha chain"/>
    <property type="match status" value="2"/>
</dbReference>
<dbReference type="GO" id="GO:0003824">
    <property type="term" value="F:catalytic activity"/>
    <property type="evidence" value="ECO:0007669"/>
    <property type="project" value="InterPro"/>
</dbReference>
<accession>A0A975GKX2</accession>
<gene>
    <name evidence="3" type="ORF">dnm_012310</name>
</gene>
<evidence type="ECO:0000256" key="1">
    <source>
        <dbReference type="ARBA" id="ARBA00022723"/>
    </source>
</evidence>
<dbReference type="Proteomes" id="UP000663722">
    <property type="component" value="Chromosome"/>
</dbReference>
<evidence type="ECO:0000313" key="4">
    <source>
        <dbReference type="Proteomes" id="UP000663722"/>
    </source>
</evidence>
<protein>
    <submittedName>
        <fullName evidence="3">Nitrile hydratase family protein</fullName>
    </submittedName>
</protein>
<dbReference type="AlphaFoldDB" id="A0A975GKX2"/>
<dbReference type="GO" id="GO:0046914">
    <property type="term" value="F:transition metal ion binding"/>
    <property type="evidence" value="ECO:0007669"/>
    <property type="project" value="InterPro"/>
</dbReference>